<feature type="region of interest" description="Disordered" evidence="1">
    <location>
        <begin position="152"/>
        <end position="174"/>
    </location>
</feature>
<sequence length="174" mass="18989">MADRDEQPRGTQARYPYIPVRSTETSASFGLLPRNDQSTSSTGQSTILSYFLIIFRPDSHGCAVLARPSPSPPGMSQFGRAQTTGNLHGGGVIPRRRGRHPDDEHVPQILSEAEQVNLWIEGEGLLKNAVAGTMPPSGEEILPANGDIRLLNPYRPQHTSQQPETTPYPKVVVP</sequence>
<accession>A0A830HHU1</accession>
<proteinExistence type="predicted"/>
<evidence type="ECO:0000313" key="3">
    <source>
        <dbReference type="Proteomes" id="UP000660262"/>
    </source>
</evidence>
<feature type="region of interest" description="Disordered" evidence="1">
    <location>
        <begin position="1"/>
        <end position="20"/>
    </location>
</feature>
<evidence type="ECO:0000256" key="1">
    <source>
        <dbReference type="SAM" id="MobiDB-lite"/>
    </source>
</evidence>
<name>A0A830HHU1_9CHLO</name>
<dbReference type="AlphaFoldDB" id="A0A830HHU1"/>
<keyword evidence="3" id="KW-1185">Reference proteome</keyword>
<dbReference type="Proteomes" id="UP000660262">
    <property type="component" value="Unassembled WGS sequence"/>
</dbReference>
<dbReference type="EMBL" id="BNJQ01000013">
    <property type="protein sequence ID" value="GHP06428.1"/>
    <property type="molecule type" value="Genomic_DNA"/>
</dbReference>
<organism evidence="2 3">
    <name type="scientific">Pycnococcus provasolii</name>
    <dbReference type="NCBI Taxonomy" id="41880"/>
    <lineage>
        <taxon>Eukaryota</taxon>
        <taxon>Viridiplantae</taxon>
        <taxon>Chlorophyta</taxon>
        <taxon>Pseudoscourfieldiophyceae</taxon>
        <taxon>Pseudoscourfieldiales</taxon>
        <taxon>Pycnococcaceae</taxon>
        <taxon>Pycnococcus</taxon>
    </lineage>
</organism>
<protein>
    <submittedName>
        <fullName evidence="2">Uncharacterized protein</fullName>
    </submittedName>
</protein>
<gene>
    <name evidence="2" type="ORF">PPROV_000517300</name>
</gene>
<evidence type="ECO:0000313" key="2">
    <source>
        <dbReference type="EMBL" id="GHP06428.1"/>
    </source>
</evidence>
<comment type="caution">
    <text evidence="2">The sequence shown here is derived from an EMBL/GenBank/DDBJ whole genome shotgun (WGS) entry which is preliminary data.</text>
</comment>
<reference evidence="2" key="1">
    <citation type="submission" date="2020-10" db="EMBL/GenBank/DDBJ databases">
        <title>Unveiling of a novel bifunctional photoreceptor, Dualchrome1, isolated from a cosmopolitan green alga.</title>
        <authorList>
            <person name="Suzuki S."/>
            <person name="Kawachi M."/>
        </authorList>
    </citation>
    <scope>NUCLEOTIDE SEQUENCE</scope>
    <source>
        <strain evidence="2">NIES 2893</strain>
    </source>
</reference>